<keyword evidence="2" id="KW-1185">Reference proteome</keyword>
<dbReference type="EMBL" id="KV425939">
    <property type="protein sequence ID" value="KZV96730.1"/>
    <property type="molecule type" value="Genomic_DNA"/>
</dbReference>
<accession>A0A165KR75</accession>
<protein>
    <submittedName>
        <fullName evidence="1">Uncharacterized protein</fullName>
    </submittedName>
</protein>
<evidence type="ECO:0000313" key="1">
    <source>
        <dbReference type="EMBL" id="KZV96730.1"/>
    </source>
</evidence>
<dbReference type="Proteomes" id="UP000077266">
    <property type="component" value="Unassembled WGS sequence"/>
</dbReference>
<dbReference type="AlphaFoldDB" id="A0A165KR75"/>
<reference evidence="1 2" key="1">
    <citation type="journal article" date="2016" name="Mol. Biol. Evol.">
        <title>Comparative Genomics of Early-Diverging Mushroom-Forming Fungi Provides Insights into the Origins of Lignocellulose Decay Capabilities.</title>
        <authorList>
            <person name="Nagy L.G."/>
            <person name="Riley R."/>
            <person name="Tritt A."/>
            <person name="Adam C."/>
            <person name="Daum C."/>
            <person name="Floudas D."/>
            <person name="Sun H."/>
            <person name="Yadav J.S."/>
            <person name="Pangilinan J."/>
            <person name="Larsson K.H."/>
            <person name="Matsuura K."/>
            <person name="Barry K."/>
            <person name="Labutti K."/>
            <person name="Kuo R."/>
            <person name="Ohm R.A."/>
            <person name="Bhattacharya S.S."/>
            <person name="Shirouzu T."/>
            <person name="Yoshinaga Y."/>
            <person name="Martin F.M."/>
            <person name="Grigoriev I.V."/>
            <person name="Hibbett D.S."/>
        </authorList>
    </citation>
    <scope>NUCLEOTIDE SEQUENCE [LARGE SCALE GENOMIC DNA]</scope>
    <source>
        <strain evidence="1 2">HHB12029</strain>
    </source>
</reference>
<dbReference type="InParanoid" id="A0A165KR75"/>
<name>A0A165KR75_EXIGL</name>
<sequence length="82" mass="9488">MCCRIWEGNKYQDCGHFYHLWQEPISVIDCNNASCTHSARHPPNCRNCFHHLKHWEPDMLKTLYRRTGICPNCKRAAAAGGS</sequence>
<evidence type="ECO:0000313" key="2">
    <source>
        <dbReference type="Proteomes" id="UP000077266"/>
    </source>
</evidence>
<organism evidence="1 2">
    <name type="scientific">Exidia glandulosa HHB12029</name>
    <dbReference type="NCBI Taxonomy" id="1314781"/>
    <lineage>
        <taxon>Eukaryota</taxon>
        <taxon>Fungi</taxon>
        <taxon>Dikarya</taxon>
        <taxon>Basidiomycota</taxon>
        <taxon>Agaricomycotina</taxon>
        <taxon>Agaricomycetes</taxon>
        <taxon>Auriculariales</taxon>
        <taxon>Exidiaceae</taxon>
        <taxon>Exidia</taxon>
    </lineage>
</organism>
<proteinExistence type="predicted"/>
<gene>
    <name evidence="1" type="ORF">EXIGLDRAFT_765113</name>
</gene>